<evidence type="ECO:0000313" key="2">
    <source>
        <dbReference type="Proteomes" id="UP000887564"/>
    </source>
</evidence>
<proteinExistence type="predicted"/>
<feature type="compositionally biased region" description="Polar residues" evidence="1">
    <location>
        <begin position="1"/>
        <end position="12"/>
    </location>
</feature>
<feature type="region of interest" description="Disordered" evidence="1">
    <location>
        <begin position="1"/>
        <end position="32"/>
    </location>
</feature>
<keyword evidence="2" id="KW-1185">Reference proteome</keyword>
<organism evidence="2 3">
    <name type="scientific">Parascaris equorum</name>
    <name type="common">Equine roundworm</name>
    <dbReference type="NCBI Taxonomy" id="6256"/>
    <lineage>
        <taxon>Eukaryota</taxon>
        <taxon>Metazoa</taxon>
        <taxon>Ecdysozoa</taxon>
        <taxon>Nematoda</taxon>
        <taxon>Chromadorea</taxon>
        <taxon>Rhabditida</taxon>
        <taxon>Spirurina</taxon>
        <taxon>Ascaridomorpha</taxon>
        <taxon>Ascaridoidea</taxon>
        <taxon>Ascarididae</taxon>
        <taxon>Parascaris</taxon>
    </lineage>
</organism>
<dbReference type="Proteomes" id="UP000887564">
    <property type="component" value="Unplaced"/>
</dbReference>
<protein>
    <submittedName>
        <fullName evidence="3">Uncharacterized protein</fullName>
    </submittedName>
</protein>
<sequence>MTSYPNGVTSKACTDVAKSDGSGLGDSQKDEGTACRVHGRVRVNKVKGDSVIITAGKGAGIDGLFAHVDGASNG</sequence>
<dbReference type="WBParaSite" id="PEQ_0000547201-mRNA-1">
    <property type="protein sequence ID" value="PEQ_0000547201-mRNA-1"/>
    <property type="gene ID" value="PEQ_0000547201"/>
</dbReference>
<dbReference type="AlphaFoldDB" id="A0A914RL05"/>
<reference evidence="3" key="1">
    <citation type="submission" date="2022-11" db="UniProtKB">
        <authorList>
            <consortium name="WormBaseParasite"/>
        </authorList>
    </citation>
    <scope>IDENTIFICATION</scope>
</reference>
<evidence type="ECO:0000256" key="1">
    <source>
        <dbReference type="SAM" id="MobiDB-lite"/>
    </source>
</evidence>
<evidence type="ECO:0000313" key="3">
    <source>
        <dbReference type="WBParaSite" id="PEQ_0000547201-mRNA-1"/>
    </source>
</evidence>
<name>A0A914RL05_PAREQ</name>
<accession>A0A914RL05</accession>